<comment type="caution">
    <text evidence="7">The sequence shown here is derived from an EMBL/GenBank/DDBJ whole genome shotgun (WGS) entry which is preliminary data.</text>
</comment>
<organism evidence="7 8">
    <name type="scientific">Natronoglomus mannanivorans</name>
    <dbReference type="NCBI Taxonomy" id="2979990"/>
    <lineage>
        <taxon>Archaea</taxon>
        <taxon>Methanobacteriati</taxon>
        <taxon>Methanobacteriota</taxon>
        <taxon>Stenosarchaea group</taxon>
        <taxon>Halobacteria</taxon>
        <taxon>Halobacteriales</taxon>
        <taxon>Natrialbaceae</taxon>
        <taxon>Natronoglomus</taxon>
    </lineage>
</organism>
<gene>
    <name evidence="7" type="ORF">OB960_04105</name>
</gene>
<evidence type="ECO:0000256" key="2">
    <source>
        <dbReference type="ARBA" id="ARBA00022643"/>
    </source>
</evidence>
<dbReference type="EMBL" id="JAOPKA010000002">
    <property type="protein sequence ID" value="MCU4740581.1"/>
    <property type="molecule type" value="Genomic_DNA"/>
</dbReference>
<protein>
    <submittedName>
        <fullName evidence="7">LLM class flavin-dependent oxidoreductase</fullName>
    </submittedName>
</protein>
<dbReference type="InterPro" id="IPR050172">
    <property type="entry name" value="SsuD_RutA_monooxygenase"/>
</dbReference>
<name>A0AAP2YWE9_9EURY</name>
<dbReference type="PANTHER" id="PTHR42847">
    <property type="entry name" value="ALKANESULFONATE MONOOXYGENASE"/>
    <property type="match status" value="1"/>
</dbReference>
<dbReference type="InterPro" id="IPR011251">
    <property type="entry name" value="Luciferase-like_dom"/>
</dbReference>
<dbReference type="Proteomes" id="UP001321018">
    <property type="component" value="Unassembled WGS sequence"/>
</dbReference>
<reference evidence="7" key="1">
    <citation type="submission" date="2022-09" db="EMBL/GenBank/DDBJ databases">
        <title>Enrichment on poylsaccharides allowed isolation of novel metabolic and taxonomic groups of Haloarchaea.</title>
        <authorList>
            <person name="Sorokin D.Y."/>
            <person name="Elcheninov A.G."/>
            <person name="Khizhniak T.V."/>
            <person name="Kolganova T.V."/>
            <person name="Kublanov I.V."/>
        </authorList>
    </citation>
    <scope>NUCLEOTIDE SEQUENCE</scope>
    <source>
        <strain evidence="7">AArc-xg1-1</strain>
    </source>
</reference>
<dbReference type="GO" id="GO:0046306">
    <property type="term" value="P:alkanesulfonate catabolic process"/>
    <property type="evidence" value="ECO:0007669"/>
    <property type="project" value="TreeGrafter"/>
</dbReference>
<evidence type="ECO:0000313" key="8">
    <source>
        <dbReference type="Proteomes" id="UP001321018"/>
    </source>
</evidence>
<keyword evidence="3" id="KW-0560">Oxidoreductase</keyword>
<evidence type="ECO:0000259" key="6">
    <source>
        <dbReference type="Pfam" id="PF00296"/>
    </source>
</evidence>
<evidence type="ECO:0000256" key="4">
    <source>
        <dbReference type="ARBA" id="ARBA00023033"/>
    </source>
</evidence>
<dbReference type="Gene3D" id="3.20.20.30">
    <property type="entry name" value="Luciferase-like domain"/>
    <property type="match status" value="1"/>
</dbReference>
<sequence>MEFGYHTTSYVYEGAPAPEQPVAEKLVDHAQFLEAGGFSWFTLMDHFWQLPGIGHPDEPTLECYAGLSALARETDEMELSGLVTCVHYRNPALLAKEIASLDALSGGRALLSIGAGWFDDEYEAAGIEFPDPATRVRQLRDAVRLVDAALTQDSPVDYDGEYYDLDGFYCEPSADVPIMIGGGGEQLTLRVTAEYADRWNIPGVGPDTYEHKLEVLADHCEELGRDDDDIEKTVTVNALLREDSAAARAAYRSHLEETPDGPPAPDDVPAAVGTPAEVASVVETFGDLGVETFQIEVPKNDRRTAELFVDEVLPQF</sequence>
<dbReference type="InterPro" id="IPR036661">
    <property type="entry name" value="Luciferase-like_sf"/>
</dbReference>
<dbReference type="SUPFAM" id="SSF51679">
    <property type="entry name" value="Bacterial luciferase-like"/>
    <property type="match status" value="1"/>
</dbReference>
<keyword evidence="2" id="KW-0288">FMN</keyword>
<evidence type="ECO:0000256" key="5">
    <source>
        <dbReference type="SAM" id="MobiDB-lite"/>
    </source>
</evidence>
<feature type="region of interest" description="Disordered" evidence="5">
    <location>
        <begin position="250"/>
        <end position="271"/>
    </location>
</feature>
<dbReference type="AlphaFoldDB" id="A0AAP2YWE9"/>
<dbReference type="Pfam" id="PF00296">
    <property type="entry name" value="Bac_luciferase"/>
    <property type="match status" value="1"/>
</dbReference>
<dbReference type="RefSeq" id="WP_338002427.1">
    <property type="nucleotide sequence ID" value="NZ_JAOPKA010000002.1"/>
</dbReference>
<feature type="domain" description="Luciferase-like" evidence="6">
    <location>
        <begin position="1"/>
        <end position="259"/>
    </location>
</feature>
<accession>A0AAP2YWE9</accession>
<dbReference type="PANTHER" id="PTHR42847:SF8">
    <property type="entry name" value="CONSERVED PROTEIN"/>
    <property type="match status" value="1"/>
</dbReference>
<proteinExistence type="predicted"/>
<evidence type="ECO:0000256" key="3">
    <source>
        <dbReference type="ARBA" id="ARBA00023002"/>
    </source>
</evidence>
<evidence type="ECO:0000256" key="1">
    <source>
        <dbReference type="ARBA" id="ARBA00022630"/>
    </source>
</evidence>
<keyword evidence="4" id="KW-0503">Monooxygenase</keyword>
<keyword evidence="1" id="KW-0285">Flavoprotein</keyword>
<evidence type="ECO:0000313" key="7">
    <source>
        <dbReference type="EMBL" id="MCU4740581.1"/>
    </source>
</evidence>
<dbReference type="GO" id="GO:0008726">
    <property type="term" value="F:alkanesulfonate monooxygenase activity"/>
    <property type="evidence" value="ECO:0007669"/>
    <property type="project" value="TreeGrafter"/>
</dbReference>